<feature type="coiled-coil region" evidence="3">
    <location>
        <begin position="410"/>
        <end position="458"/>
    </location>
</feature>
<name>A0A1V0S845_CNPV</name>
<dbReference type="PRINTS" id="PR01847">
    <property type="entry name" value="VIRALFUSION"/>
</dbReference>
<dbReference type="Pfam" id="PF06086">
    <property type="entry name" value="Pox_A30L_A26L"/>
    <property type="match status" value="1"/>
</dbReference>
<proteinExistence type="predicted"/>
<evidence type="ECO:0000256" key="2">
    <source>
        <dbReference type="ARBA" id="ARBA00022844"/>
    </source>
</evidence>
<dbReference type="GO" id="GO:0019064">
    <property type="term" value="P:fusion of virus membrane with host plasma membrane"/>
    <property type="evidence" value="ECO:0007669"/>
    <property type="project" value="InterPro"/>
</dbReference>
<protein>
    <submittedName>
        <fullName evidence="5">SWPV1-238</fullName>
    </submittedName>
</protein>
<dbReference type="EMBL" id="KX857216">
    <property type="protein sequence ID" value="ARF02802.1"/>
    <property type="molecule type" value="Genomic_DNA"/>
</dbReference>
<keyword evidence="2" id="KW-0946">Virion</keyword>
<feature type="compositionally biased region" description="Basic and acidic residues" evidence="4">
    <location>
        <begin position="392"/>
        <end position="401"/>
    </location>
</feature>
<dbReference type="GO" id="GO:0019031">
    <property type="term" value="C:viral envelope"/>
    <property type="evidence" value="ECO:0007669"/>
    <property type="project" value="InterPro"/>
</dbReference>
<sequence>MDAVPGAGEDEELDPRQPISTNDPVTLFVSIVKESWNTQLRQDTYISRYYACCIRNIIRHHMTSFKFNTVAEFYEQALNYDTLIKSRAISSLMSYNNGEFAELLQQIHNESLVDTVGKYIAFLTMFLLTTSKERINIEKGDIDKIYETVKRIRHRYINRVARIHVKYRCKSMFIGIPCYMFPDDSGFEEILNWGSNMLSRSYMVMYKSYIEYLKQNPRNPGDDRTLMLSFSSDTWYFNNSIPEYVLKGLCFRHDDMISTEKDVKVRFYLKHLIGNNQYVYYEVNTKTSYIKFPSNIGVKNDAFAVAIEESDDNRASLDLISPTYRHPFYTIDKFPPGGLVKLDKGGVVPEDDRDKESDNLPADEDPIDDGGDDDDDDYDDYNEELDNNGNVLDKEDKKRGDLGPLRKQALKRLERRLNRIEQDHVEVAKSCSIVAEAIDRLERHADTLRQSMVNLAKKIDYQTGYITMYPE</sequence>
<dbReference type="InterPro" id="IPR003436">
    <property type="entry name" value="Chordopox_Fusion/A27"/>
</dbReference>
<dbReference type="Pfam" id="PF02346">
    <property type="entry name" value="Vac_Fusion"/>
    <property type="match status" value="1"/>
</dbReference>
<evidence type="ECO:0000256" key="3">
    <source>
        <dbReference type="SAM" id="Coils"/>
    </source>
</evidence>
<organism evidence="5 6">
    <name type="scientific">Shearwaterpox virus</name>
    <dbReference type="NCBI Taxonomy" id="1974596"/>
    <lineage>
        <taxon>Viruses</taxon>
        <taxon>Varidnaviria</taxon>
        <taxon>Bamfordvirae</taxon>
        <taxon>Nucleocytoviricota</taxon>
        <taxon>Pokkesviricetes</taxon>
        <taxon>Chitovirales</taxon>
        <taxon>Poxviridae</taxon>
        <taxon>Chordopoxvirinae</taxon>
        <taxon>Avipoxvirus</taxon>
        <taxon>Avipoxvirus canarypox</taxon>
        <taxon>Canarypox virus</taxon>
    </lineage>
</organism>
<dbReference type="InterPro" id="IPR009285">
    <property type="entry name" value="Poxvirus_A26L"/>
</dbReference>
<gene>
    <name evidence="5" type="primary">SWPV1-238</name>
</gene>
<feature type="region of interest" description="Disordered" evidence="4">
    <location>
        <begin position="1"/>
        <end position="21"/>
    </location>
</feature>
<accession>A0A1V0S845</accession>
<feature type="compositionally biased region" description="Acidic residues" evidence="4">
    <location>
        <begin position="361"/>
        <end position="386"/>
    </location>
</feature>
<evidence type="ECO:0000256" key="4">
    <source>
        <dbReference type="SAM" id="MobiDB-lite"/>
    </source>
</evidence>
<keyword evidence="3" id="KW-0175">Coiled coil</keyword>
<reference evidence="5 6" key="1">
    <citation type="journal article" date="2017" name="BMC Genomics">
        <title>Genomic characterization of two novel pathogenic avipoxviruses isolated from pacific shearwaters (Ardenna spp.).</title>
        <authorList>
            <person name="Sarker S."/>
            <person name="Das S."/>
            <person name="Lavers J.L."/>
            <person name="Hutton I."/>
            <person name="Helbig K."/>
            <person name="Imbery J."/>
            <person name="Upton C."/>
            <person name="Raidal S.R."/>
        </authorList>
    </citation>
    <scope>NUCLEOTIDE SEQUENCE [LARGE SCALE GENOMIC DNA]</scope>
    <source>
        <strain evidence="5 6">SWPV-1</strain>
    </source>
</reference>
<evidence type="ECO:0000256" key="1">
    <source>
        <dbReference type="ARBA" id="ARBA00004328"/>
    </source>
</evidence>
<evidence type="ECO:0000313" key="6">
    <source>
        <dbReference type="Proteomes" id="UP000315116"/>
    </source>
</evidence>
<evidence type="ECO:0000313" key="5">
    <source>
        <dbReference type="EMBL" id="ARF02802.1"/>
    </source>
</evidence>
<feature type="region of interest" description="Disordered" evidence="4">
    <location>
        <begin position="342"/>
        <end position="403"/>
    </location>
</feature>
<dbReference type="Proteomes" id="UP000315116">
    <property type="component" value="Segment"/>
</dbReference>
<comment type="subcellular location">
    <subcellularLocation>
        <location evidence="1">Virion</location>
    </subcellularLocation>
</comment>